<keyword evidence="6" id="KW-0722">Serine protease inhibitor</keyword>
<keyword evidence="7 12" id="KW-1133">Transmembrane helix</keyword>
<keyword evidence="4" id="KW-0646">Protease inhibitor</keyword>
<feature type="region of interest" description="Disordered" evidence="11">
    <location>
        <begin position="1254"/>
        <end position="1281"/>
    </location>
</feature>
<feature type="signal peptide" evidence="13">
    <location>
        <begin position="1"/>
        <end position="20"/>
    </location>
</feature>
<dbReference type="InterPro" id="IPR023796">
    <property type="entry name" value="Serpin_dom"/>
</dbReference>
<evidence type="ECO:0000256" key="11">
    <source>
        <dbReference type="SAM" id="MobiDB-lite"/>
    </source>
</evidence>
<dbReference type="SUPFAM" id="SSF53850">
    <property type="entry name" value="Periplasmic binding protein-like II"/>
    <property type="match status" value="1"/>
</dbReference>
<keyword evidence="8 12" id="KW-0472">Membrane</keyword>
<keyword evidence="10" id="KW-0325">Glycoprotein</keyword>
<comment type="subcellular location">
    <subcellularLocation>
        <location evidence="1">Cell membrane</location>
        <topology evidence="1">Multi-pass membrane protein</topology>
    </subcellularLocation>
</comment>
<evidence type="ECO:0000256" key="3">
    <source>
        <dbReference type="ARBA" id="ARBA00022475"/>
    </source>
</evidence>
<dbReference type="Gene3D" id="3.40.50.2300">
    <property type="match status" value="1"/>
</dbReference>
<name>A0ABD2CNC2_VESMC</name>
<evidence type="ECO:0000256" key="12">
    <source>
        <dbReference type="SAM" id="Phobius"/>
    </source>
</evidence>
<protein>
    <submittedName>
        <fullName evidence="16">Ionotropic receptor 93a isoform X1</fullName>
    </submittedName>
</protein>
<evidence type="ECO:0000313" key="16">
    <source>
        <dbReference type="EMBL" id="KAL2746284.1"/>
    </source>
</evidence>
<evidence type="ECO:0000256" key="2">
    <source>
        <dbReference type="ARBA" id="ARBA00008685"/>
    </source>
</evidence>
<comment type="caution">
    <text evidence="16">The sequence shown here is derived from an EMBL/GenBank/DDBJ whole genome shotgun (WGS) entry which is preliminary data.</text>
</comment>
<reference evidence="16 17" key="1">
    <citation type="journal article" date="2024" name="Ann. Entomol. Soc. Am.">
        <title>Genomic analyses of the southern and eastern yellowjacket wasps (Hymenoptera: Vespidae) reveal evolutionary signatures of social life.</title>
        <authorList>
            <person name="Catto M.A."/>
            <person name="Caine P.B."/>
            <person name="Orr S.E."/>
            <person name="Hunt B.G."/>
            <person name="Goodisman M.A.D."/>
        </authorList>
    </citation>
    <scope>NUCLEOTIDE SEQUENCE [LARGE SCALE GENOMIC DNA]</scope>
    <source>
        <strain evidence="16">232</strain>
        <tissue evidence="16">Head and thorax</tissue>
    </source>
</reference>
<evidence type="ECO:0000256" key="6">
    <source>
        <dbReference type="ARBA" id="ARBA00022900"/>
    </source>
</evidence>
<evidence type="ECO:0000256" key="8">
    <source>
        <dbReference type="ARBA" id="ARBA00023136"/>
    </source>
</evidence>
<feature type="transmembrane region" description="Helical" evidence="12">
    <location>
        <begin position="573"/>
        <end position="591"/>
    </location>
</feature>
<keyword evidence="3" id="KW-1003">Cell membrane</keyword>
<dbReference type="InterPro" id="IPR001320">
    <property type="entry name" value="Iontro_rcpt_C"/>
</dbReference>
<evidence type="ECO:0000256" key="5">
    <source>
        <dbReference type="ARBA" id="ARBA00022692"/>
    </source>
</evidence>
<feature type="transmembrane region" description="Helical" evidence="12">
    <location>
        <begin position="830"/>
        <end position="846"/>
    </location>
</feature>
<comment type="similarity">
    <text evidence="2">Belongs to the glutamate-gated ion channel (TC 1.A.10.1) family.</text>
</comment>
<proteinExistence type="inferred from homology"/>
<feature type="domain" description="Serpin" evidence="15">
    <location>
        <begin position="1323"/>
        <end position="1524"/>
    </location>
</feature>
<evidence type="ECO:0000256" key="13">
    <source>
        <dbReference type="SAM" id="SignalP"/>
    </source>
</evidence>
<evidence type="ECO:0000256" key="10">
    <source>
        <dbReference type="ARBA" id="ARBA00023180"/>
    </source>
</evidence>
<evidence type="ECO:0000256" key="1">
    <source>
        <dbReference type="ARBA" id="ARBA00004651"/>
    </source>
</evidence>
<dbReference type="SUPFAM" id="SSF56574">
    <property type="entry name" value="Serpins"/>
    <property type="match status" value="2"/>
</dbReference>
<dbReference type="Pfam" id="PF00079">
    <property type="entry name" value="Serpin"/>
    <property type="match status" value="2"/>
</dbReference>
<dbReference type="Gene3D" id="3.30.497.10">
    <property type="entry name" value="Antithrombin, subunit I, domain 2"/>
    <property type="match status" value="1"/>
</dbReference>
<evidence type="ECO:0000256" key="9">
    <source>
        <dbReference type="ARBA" id="ARBA00023170"/>
    </source>
</evidence>
<dbReference type="GO" id="GO:0050906">
    <property type="term" value="P:detection of stimulus involved in sensory perception"/>
    <property type="evidence" value="ECO:0007669"/>
    <property type="project" value="UniProtKB-ARBA"/>
</dbReference>
<dbReference type="Gene3D" id="1.10.287.70">
    <property type="match status" value="1"/>
</dbReference>
<feature type="compositionally biased region" description="Polar residues" evidence="11">
    <location>
        <begin position="1228"/>
        <end position="1239"/>
    </location>
</feature>
<feature type="domain" description="Ionotropic glutamate receptor C-terminal" evidence="14">
    <location>
        <begin position="572"/>
        <end position="837"/>
    </location>
</feature>
<dbReference type="Gene3D" id="3.40.190.10">
    <property type="entry name" value="Periplasmic binding protein-like II"/>
    <property type="match status" value="1"/>
</dbReference>
<keyword evidence="9 16" id="KW-0675">Receptor</keyword>
<evidence type="ECO:0000256" key="7">
    <source>
        <dbReference type="ARBA" id="ARBA00022989"/>
    </source>
</evidence>
<dbReference type="Pfam" id="PF00060">
    <property type="entry name" value="Lig_chan"/>
    <property type="match status" value="1"/>
</dbReference>
<gene>
    <name evidence="16" type="ORF">V1477_004654</name>
</gene>
<dbReference type="FunFam" id="1.10.287.70:FF:000143">
    <property type="entry name" value="Probable glutamate receptor"/>
    <property type="match status" value="1"/>
</dbReference>
<dbReference type="GO" id="GO:0005886">
    <property type="term" value="C:plasma membrane"/>
    <property type="evidence" value="ECO:0007669"/>
    <property type="project" value="UniProtKB-SubCell"/>
</dbReference>
<dbReference type="PANTHER" id="PTHR42643">
    <property type="entry name" value="IONOTROPIC RECEPTOR 20A-RELATED"/>
    <property type="match status" value="1"/>
</dbReference>
<sequence length="1525" mass="169499">MTSFLFFLLWSIISALYTDGSDILPLSRLRNATMAAVVVDKGFFSGKNEDYRKARTMILDSIHEVAKKEIRMGYIVVHALQDTNIDLREDYMVLLSIATCDKTWYLYELARQSGIIHLAITDRSCPRIPISDGISIPLIVPGEELPQMFLDLRTANALSWKNVVILHDDSFEKEKISDIVQAVTSNLPNMMSNIASRSIFSFKRFASESVRKQHIKDVLNSFHIQQLGNCFLVIVTVDTITDVMEVAKSLKMVHPGSQWLYVLTDAGSRNSTNVTYLADLLPEGGNVAVIYNITKSDGTCNIDLLCHVNDFIRYFVSAIKNSSHINNELYENITGTKHDIFRLTKFQINSHILKNINAKFSGKSNLSNKKCGNCLFWKISSAITWGNYFLHGRKAANLIESSTWNPRRGINLSDVIFPHIAYGFRGISLPIVTFHNPPWQIVNVMKNGEVSYGGLVFDVLKYLSKKLNFTYAVFVPKIMNNTKALRGSTRALKVGERPHGTLTSATRKLPEEVLELVRTKKVLLAACAYTVSDFEKSAINFTIPIFVQTYSFLTSRPTQLSRALLFTSPFTKETWACLAAAIIIMGPILYLVHKYSPSSTKLSGLNSSWQCVWYVYGALLQQGGMYLPKSDSARILVGTWWLIVTVLVATYSGSLIAFLTFPKIDDPILTVDDLLAHKDKLTWGFPNGSFLEEYLQSSENEQYRLLLSRSERHNDTEEADIIRRVKDGKHVFIDWRSSLRFLMRKDLLSNGICHFSLSTEEFMDEPIAMIVPNNSPYLPIINSELYRMYESGLINKWISEKMPTKDKCWVGANSNEIVDKRKVNVADMQGIFFVLFMVLFGIAHSYQEADFDGWYQPVARRPVDVVTDIVNDLGVRILQQYSNLGNVAFSPIGVAFVLAALYEGSAGGGSHQIAEALALPHDRDITRIGFRDIHRRLRTYLNADGFLGGLTLNRENTKLRPEYEDILRFYGFNLSDVDEKESNDTTTVSTGTTEVTNALITESEDSTKPPTTIIDTTLSSDSSTIPESIELPVTSISISSMTETVGTTISEGMVSDRLTQVSNITTTISSASEANTFTTTVTGGNLNTMSQNSTLSMQLPAVTMPFETMQSTVGQTIGATSTIIPNVPDTTTVMMADSQTTVNTAISNLQNAENTMIPTSTLSVTTIIASVTPSSMQASSTDSTGQIEAMTLSIDTSSVETNITTTTPVSVTASVGSNLEVGPPAEESTVSTDQPTSGPNTMLGIVDLGSTNPINEGGQATTTVPASIENASGNQLRKRSTRNSRGYFSSYPDEGIWMQNLGIWKAYPTVNNEASVRDSTEISFLVNGCDVSSVMASRYVAVLPFAYFPSLQAVAVEFPLDDPRYNILLLMPTDRTDTHRLARDLGRKSLRWLRKQLQPAWVRATIPSFMLRGFVTLTSFLQRLGITDVFEPRVADLSPMTPDLGVYARDIQQSIGVNIRNYMKPDRTHSRESTNIESPIPVVPSRRDSYRFLLHSGNGLFERAGPVPFTVVHPFLYFIIDTETS</sequence>
<feature type="non-terminal residue" evidence="16">
    <location>
        <position position="1525"/>
    </location>
</feature>
<feature type="chain" id="PRO_5044822359" evidence="13">
    <location>
        <begin position="21"/>
        <end position="1525"/>
    </location>
</feature>
<dbReference type="InterPro" id="IPR042178">
    <property type="entry name" value="Serpin_sf_1"/>
</dbReference>
<organism evidence="16 17">
    <name type="scientific">Vespula maculifrons</name>
    <name type="common">Eastern yellow jacket</name>
    <name type="synonym">Wasp</name>
    <dbReference type="NCBI Taxonomy" id="7453"/>
    <lineage>
        <taxon>Eukaryota</taxon>
        <taxon>Metazoa</taxon>
        <taxon>Ecdysozoa</taxon>
        <taxon>Arthropoda</taxon>
        <taxon>Hexapoda</taxon>
        <taxon>Insecta</taxon>
        <taxon>Pterygota</taxon>
        <taxon>Neoptera</taxon>
        <taxon>Endopterygota</taxon>
        <taxon>Hymenoptera</taxon>
        <taxon>Apocrita</taxon>
        <taxon>Aculeata</taxon>
        <taxon>Vespoidea</taxon>
        <taxon>Vespidae</taxon>
        <taxon>Vespinae</taxon>
        <taxon>Vespula</taxon>
    </lineage>
</organism>
<keyword evidence="17" id="KW-1185">Reference proteome</keyword>
<feature type="transmembrane region" description="Helical" evidence="12">
    <location>
        <begin position="640"/>
        <end position="661"/>
    </location>
</feature>
<feature type="compositionally biased region" description="Polar residues" evidence="11">
    <location>
        <begin position="1254"/>
        <end position="1275"/>
    </location>
</feature>
<dbReference type="PANTHER" id="PTHR42643:SF24">
    <property type="entry name" value="IONOTROPIC RECEPTOR 60A"/>
    <property type="match status" value="1"/>
</dbReference>
<dbReference type="InterPro" id="IPR036186">
    <property type="entry name" value="Serpin_sf"/>
</dbReference>
<evidence type="ECO:0000256" key="4">
    <source>
        <dbReference type="ARBA" id="ARBA00022690"/>
    </source>
</evidence>
<feature type="domain" description="Serpin" evidence="15">
    <location>
        <begin position="870"/>
        <end position="1005"/>
    </location>
</feature>
<evidence type="ECO:0000259" key="14">
    <source>
        <dbReference type="Pfam" id="PF00060"/>
    </source>
</evidence>
<dbReference type="Proteomes" id="UP001607303">
    <property type="component" value="Unassembled WGS sequence"/>
</dbReference>
<dbReference type="Gene3D" id="2.30.39.10">
    <property type="entry name" value="Alpha-1-antitrypsin, domain 1"/>
    <property type="match status" value="1"/>
</dbReference>
<evidence type="ECO:0000259" key="15">
    <source>
        <dbReference type="Pfam" id="PF00079"/>
    </source>
</evidence>
<dbReference type="InterPro" id="IPR052192">
    <property type="entry name" value="Insect_Ionotropic_Sensory_Rcpt"/>
</dbReference>
<feature type="transmembrane region" description="Helical" evidence="12">
    <location>
        <begin position="611"/>
        <end position="628"/>
    </location>
</feature>
<keyword evidence="5 12" id="KW-0812">Transmembrane</keyword>
<dbReference type="InterPro" id="IPR042185">
    <property type="entry name" value="Serpin_sf_2"/>
</dbReference>
<accession>A0ABD2CNC2</accession>
<feature type="region of interest" description="Disordered" evidence="11">
    <location>
        <begin position="1214"/>
        <end position="1239"/>
    </location>
</feature>
<dbReference type="EMBL" id="JAYRBN010000037">
    <property type="protein sequence ID" value="KAL2746284.1"/>
    <property type="molecule type" value="Genomic_DNA"/>
</dbReference>
<keyword evidence="13" id="KW-0732">Signal</keyword>
<evidence type="ECO:0000313" key="17">
    <source>
        <dbReference type="Proteomes" id="UP001607303"/>
    </source>
</evidence>
<dbReference type="GO" id="GO:0004867">
    <property type="term" value="F:serine-type endopeptidase inhibitor activity"/>
    <property type="evidence" value="ECO:0007669"/>
    <property type="project" value="UniProtKB-KW"/>
</dbReference>